<dbReference type="RefSeq" id="WP_166116080.1">
    <property type="nucleotide sequence ID" value="NZ_BAABDB010000043.1"/>
</dbReference>
<dbReference type="EMBL" id="JACHIE010000014">
    <property type="protein sequence ID" value="MBB6458124.1"/>
    <property type="molecule type" value="Genomic_DNA"/>
</dbReference>
<gene>
    <name evidence="1" type="ORF">HNR55_002729</name>
</gene>
<dbReference type="AlphaFoldDB" id="A0A841QIS2"/>
<protein>
    <submittedName>
        <fullName evidence="1">Uncharacterized protein</fullName>
    </submittedName>
</protein>
<comment type="caution">
    <text evidence="1">The sequence shown here is derived from an EMBL/GenBank/DDBJ whole genome shotgun (WGS) entry which is preliminary data.</text>
</comment>
<dbReference type="Proteomes" id="UP000578000">
    <property type="component" value="Unassembled WGS sequence"/>
</dbReference>
<reference evidence="1 2" key="1">
    <citation type="submission" date="2020-08" db="EMBL/GenBank/DDBJ databases">
        <title>Genomic Encyclopedia of Type Strains, Phase IV (KMG-IV): sequencing the most valuable type-strain genomes for metagenomic binning, comparative biology and taxonomic classification.</title>
        <authorList>
            <person name="Goeker M."/>
        </authorList>
    </citation>
    <scope>NUCLEOTIDE SEQUENCE [LARGE SCALE GENOMIC DNA]</scope>
    <source>
        <strain evidence="1 2">DSM 4491</strain>
    </source>
</reference>
<evidence type="ECO:0000313" key="1">
    <source>
        <dbReference type="EMBL" id="MBB6458124.1"/>
    </source>
</evidence>
<accession>A0A841QIS2</accession>
<proteinExistence type="predicted"/>
<keyword evidence="2" id="KW-1185">Reference proteome</keyword>
<sequence>MDLTNIPLQIRAHWSNPNIPIIVRSGIPGEKLTARLPYRSDNNTWLRSLASGTRKPEIKWSPKIKAWKLPISWLNRFVDSGLERYGRLYLIQPYREIEKCAPACRNAVGHDCQCSCMGANHGIGDGRGWFDVSETFSFRWGTSAAAIKLMTKKLRTV</sequence>
<organism evidence="1 2">
    <name type="scientific">Acetobacter lovaniensis</name>
    <dbReference type="NCBI Taxonomy" id="104100"/>
    <lineage>
        <taxon>Bacteria</taxon>
        <taxon>Pseudomonadati</taxon>
        <taxon>Pseudomonadota</taxon>
        <taxon>Alphaproteobacteria</taxon>
        <taxon>Acetobacterales</taxon>
        <taxon>Acetobacteraceae</taxon>
        <taxon>Acetobacter</taxon>
    </lineage>
</organism>
<name>A0A841QIS2_9PROT</name>
<evidence type="ECO:0000313" key="2">
    <source>
        <dbReference type="Proteomes" id="UP000578000"/>
    </source>
</evidence>